<dbReference type="RefSeq" id="WP_285613553.1">
    <property type="nucleotide sequence ID" value="NZ_BSSD01000018.1"/>
</dbReference>
<dbReference type="Pfam" id="PF19614">
    <property type="entry name" value="DUF6119"/>
    <property type="match status" value="1"/>
</dbReference>
<dbReference type="EMBL" id="BSSD01000018">
    <property type="protein sequence ID" value="GLW95866.1"/>
    <property type="molecule type" value="Genomic_DNA"/>
</dbReference>
<gene>
    <name evidence="1" type="ORF">Aglo03_66820</name>
</gene>
<reference evidence="1" key="1">
    <citation type="submission" date="2023-02" db="EMBL/GenBank/DDBJ databases">
        <title>Actinokineospora globicatena NBRC 15670.</title>
        <authorList>
            <person name="Ichikawa N."/>
            <person name="Sato H."/>
            <person name="Tonouchi N."/>
        </authorList>
    </citation>
    <scope>NUCLEOTIDE SEQUENCE</scope>
    <source>
        <strain evidence="1">NBRC 15670</strain>
    </source>
</reference>
<evidence type="ECO:0000313" key="1">
    <source>
        <dbReference type="EMBL" id="GLW95866.1"/>
    </source>
</evidence>
<dbReference type="InterPro" id="IPR026487">
    <property type="entry name" value="CHP04141"/>
</dbReference>
<name>A0A9W6QS70_9PSEU</name>
<dbReference type="Proteomes" id="UP001165042">
    <property type="component" value="Unassembled WGS sequence"/>
</dbReference>
<evidence type="ECO:0000313" key="2">
    <source>
        <dbReference type="Proteomes" id="UP001165042"/>
    </source>
</evidence>
<accession>A0A9W6QS70</accession>
<dbReference type="NCBIfam" id="TIGR04141">
    <property type="entry name" value="TIGR04141 family sporadically distributed protein"/>
    <property type="match status" value="1"/>
</dbReference>
<comment type="caution">
    <text evidence="1">The sequence shown here is derived from an EMBL/GenBank/DDBJ whole genome shotgun (WGS) entry which is preliminary data.</text>
</comment>
<dbReference type="AlphaFoldDB" id="A0A9W6QS70"/>
<proteinExistence type="predicted"/>
<sequence length="354" mass="39257">MRISVYLLRREVPFSQDCLSEPGQFHQVRVRPSEDFDHEGPVDWELFVRSAPPKQAAWVSSVRPIALDDTHLDGLRSQSTGGVLLVRVVGRVFAVTFGNGFHAIPAEAIEPTFGLRVAANIIESGDVTSADTKGLGLSARSQKTILPAPRTFYELGVEPLEEWVRQLGGKVAAADLATTASGADSLRLTIKNFSLPDLPRKLSEIYDAYGRDDYKRNFGFIDHYVRLNRKDPVVAELDGRVRTMVGAEDSRISFAAPDPFEQLHVASYRLKYRKACDIDDLTTEAVYRAIGQLSRCADKPGKVLVTAHDVDGKDVDRPYKLYDYVQVELTHDDGHLYALRSGVCVARQGQRALG</sequence>
<keyword evidence="2" id="KW-1185">Reference proteome</keyword>
<organism evidence="1 2">
    <name type="scientific">Actinokineospora globicatena</name>
    <dbReference type="NCBI Taxonomy" id="103729"/>
    <lineage>
        <taxon>Bacteria</taxon>
        <taxon>Bacillati</taxon>
        <taxon>Actinomycetota</taxon>
        <taxon>Actinomycetes</taxon>
        <taxon>Pseudonocardiales</taxon>
        <taxon>Pseudonocardiaceae</taxon>
        <taxon>Actinokineospora</taxon>
    </lineage>
</organism>
<protein>
    <submittedName>
        <fullName evidence="1">Uncharacterized protein</fullName>
    </submittedName>
</protein>